<dbReference type="EMBL" id="QGKY02001925">
    <property type="protein sequence ID" value="KAF2545341.1"/>
    <property type="molecule type" value="Genomic_DNA"/>
</dbReference>
<dbReference type="AlphaFoldDB" id="A0A8S9GGR3"/>
<reference evidence="1" key="1">
    <citation type="submission" date="2019-12" db="EMBL/GenBank/DDBJ databases">
        <title>Genome sequencing and annotation of Brassica cretica.</title>
        <authorList>
            <person name="Studholme D.J."/>
            <person name="Sarris P.F."/>
        </authorList>
    </citation>
    <scope>NUCLEOTIDE SEQUENCE</scope>
    <source>
        <strain evidence="1">PFS-102/07</strain>
        <tissue evidence="1">Leaf</tissue>
    </source>
</reference>
<proteinExistence type="predicted"/>
<organism evidence="1">
    <name type="scientific">Brassica cretica</name>
    <name type="common">Mustard</name>
    <dbReference type="NCBI Taxonomy" id="69181"/>
    <lineage>
        <taxon>Eukaryota</taxon>
        <taxon>Viridiplantae</taxon>
        <taxon>Streptophyta</taxon>
        <taxon>Embryophyta</taxon>
        <taxon>Tracheophyta</taxon>
        <taxon>Spermatophyta</taxon>
        <taxon>Magnoliopsida</taxon>
        <taxon>eudicotyledons</taxon>
        <taxon>Gunneridae</taxon>
        <taxon>Pentapetalae</taxon>
        <taxon>rosids</taxon>
        <taxon>malvids</taxon>
        <taxon>Brassicales</taxon>
        <taxon>Brassicaceae</taxon>
        <taxon>Brassiceae</taxon>
        <taxon>Brassica</taxon>
    </lineage>
</organism>
<accession>A0A8S9GGR3</accession>
<name>A0A8S9GGR3_BRACR</name>
<gene>
    <name evidence="1" type="ORF">F2Q70_00021802</name>
</gene>
<protein>
    <submittedName>
        <fullName evidence="1">Uncharacterized protein</fullName>
    </submittedName>
</protein>
<evidence type="ECO:0000313" key="1">
    <source>
        <dbReference type="EMBL" id="KAF2545341.1"/>
    </source>
</evidence>
<sequence>MLLSPKSFSPHPLYSTSLQRDASPVVAAASLALPLEPPSRVVRFFSVSPSVFSTADITLSWFRSGFRSVCSGVSLVGSYGGECGVVEAFPVPVFLPGVIVWWRCGLWWRRVGFFGGRVQLDLPVSPVAARGSSDGAWWRRVTVWQHVVAARVVGCSSLAPFVSGIPVFPVVYLVSSLGLSAVRLFIFLVLPINGDIVLLTSGGLAFVRSALSILDFGSKGRVWRRQSSGLPFERRHRRVKALSRAISGAVASRFESDYLSVARGNGLFIFNLLAPLGLSASRCLASYKVGRSSSVSIHCCFCPSV</sequence>
<comment type="caution">
    <text evidence="1">The sequence shown here is derived from an EMBL/GenBank/DDBJ whole genome shotgun (WGS) entry which is preliminary data.</text>
</comment>